<organism evidence="1 2">
    <name type="scientific">Apiospora arundinis</name>
    <dbReference type="NCBI Taxonomy" id="335852"/>
    <lineage>
        <taxon>Eukaryota</taxon>
        <taxon>Fungi</taxon>
        <taxon>Dikarya</taxon>
        <taxon>Ascomycota</taxon>
        <taxon>Pezizomycotina</taxon>
        <taxon>Sordariomycetes</taxon>
        <taxon>Xylariomycetidae</taxon>
        <taxon>Amphisphaeriales</taxon>
        <taxon>Apiosporaceae</taxon>
        <taxon>Apiospora</taxon>
    </lineage>
</organism>
<accession>A0ABR2HSJ6</accession>
<comment type="caution">
    <text evidence="1">The sequence shown here is derived from an EMBL/GenBank/DDBJ whole genome shotgun (WGS) entry which is preliminary data.</text>
</comment>
<sequence length="279" mass="32213">MLLDHYVAQAEANSSSKIGYRADSKKILDRAIAKAHRGEGNEFGVMHKALTGEDKQNPDVKRSMLGDVEIQARISPVSETTIFRLMTRFTQTCYPQPSVHPRYVLVLNSDGFPPLDSIINDAKVVLPEVWVIDADWDPPVEGDGFKDADGYEGRLKVRFRYNFYMHFYPLTKENGFDMKKLWMEQTDHEKPYPFPRQDITYDNVREKVPWTGSEISSDASMAQFLKLVEKDEDVAPAVLAEKEDEGGRRDKLKRKMRMKQMRMTLMRFPMMFGNNLCTQ</sequence>
<dbReference type="EMBL" id="JAPCWZ010000009">
    <property type="protein sequence ID" value="KAK8852065.1"/>
    <property type="molecule type" value="Genomic_DNA"/>
</dbReference>
<proteinExistence type="predicted"/>
<protein>
    <submittedName>
        <fullName evidence="1">Uncharacterized protein</fullName>
    </submittedName>
</protein>
<evidence type="ECO:0000313" key="1">
    <source>
        <dbReference type="EMBL" id="KAK8852065.1"/>
    </source>
</evidence>
<keyword evidence="2" id="KW-1185">Reference proteome</keyword>
<reference evidence="1 2" key="1">
    <citation type="journal article" date="2024" name="IMA Fungus">
        <title>Apiospora arundinis, a panoply of carbohydrate-active enzymes and secondary metabolites.</title>
        <authorList>
            <person name="Sorensen T."/>
            <person name="Petersen C."/>
            <person name="Muurmann A.T."/>
            <person name="Christiansen J.V."/>
            <person name="Brundto M.L."/>
            <person name="Overgaard C.K."/>
            <person name="Boysen A.T."/>
            <person name="Wollenberg R.D."/>
            <person name="Larsen T.O."/>
            <person name="Sorensen J.L."/>
            <person name="Nielsen K.L."/>
            <person name="Sondergaard T.E."/>
        </authorList>
    </citation>
    <scope>NUCLEOTIDE SEQUENCE [LARGE SCALE GENOMIC DNA]</scope>
    <source>
        <strain evidence="1 2">AAU 773</strain>
    </source>
</reference>
<dbReference type="Proteomes" id="UP001390339">
    <property type="component" value="Unassembled WGS sequence"/>
</dbReference>
<gene>
    <name evidence="1" type="ORF">PGQ11_014544</name>
</gene>
<name>A0ABR2HSJ6_9PEZI</name>
<evidence type="ECO:0000313" key="2">
    <source>
        <dbReference type="Proteomes" id="UP001390339"/>
    </source>
</evidence>